<accession>A0A0N4ZX39</accession>
<dbReference type="InterPro" id="IPR036236">
    <property type="entry name" value="Znf_C2H2_sf"/>
</dbReference>
<dbReference type="Proteomes" id="UP000038045">
    <property type="component" value="Unplaced"/>
</dbReference>
<organism evidence="2 3">
    <name type="scientific">Parastrongyloides trichosuri</name>
    <name type="common">Possum-specific nematode worm</name>
    <dbReference type="NCBI Taxonomy" id="131310"/>
    <lineage>
        <taxon>Eukaryota</taxon>
        <taxon>Metazoa</taxon>
        <taxon>Ecdysozoa</taxon>
        <taxon>Nematoda</taxon>
        <taxon>Chromadorea</taxon>
        <taxon>Rhabditida</taxon>
        <taxon>Tylenchina</taxon>
        <taxon>Panagrolaimomorpha</taxon>
        <taxon>Strongyloidoidea</taxon>
        <taxon>Strongyloididae</taxon>
        <taxon>Parastrongyloides</taxon>
    </lineage>
</organism>
<dbReference type="SUPFAM" id="SSF57667">
    <property type="entry name" value="beta-beta-alpha zinc fingers"/>
    <property type="match status" value="1"/>
</dbReference>
<sequence length="230" mass="26610">MSVNNLPDFAVLLKNGFIECKICNKTSIREKLWVSHVKGAEHKKSIIKLKTTINKKSGEKRPHIANSEESIVVKKSKNEVLNNQTTVTVVPGLPADFFETSSAKCVSNLDKANDKQNESDKDYESIMDTFFDEINKDNESLKFKEIEEELDNAPERKDEREIEEILGEAIDTGTEEDMMKFWKESEEIEIEIEKKRKNGKMLENDDSDEEENWDDEEFNECDLFRGKSLF</sequence>
<keyword evidence="2" id="KW-1185">Reference proteome</keyword>
<feature type="region of interest" description="Disordered" evidence="1">
    <location>
        <begin position="195"/>
        <end position="216"/>
    </location>
</feature>
<evidence type="ECO:0000256" key="1">
    <source>
        <dbReference type="SAM" id="MobiDB-lite"/>
    </source>
</evidence>
<evidence type="ECO:0000313" key="3">
    <source>
        <dbReference type="WBParaSite" id="PTRK_0001325300.1"/>
    </source>
</evidence>
<feature type="compositionally biased region" description="Acidic residues" evidence="1">
    <location>
        <begin position="204"/>
        <end position="216"/>
    </location>
</feature>
<dbReference type="AlphaFoldDB" id="A0A0N4ZX39"/>
<reference evidence="3" key="1">
    <citation type="submission" date="2017-02" db="UniProtKB">
        <authorList>
            <consortium name="WormBaseParasite"/>
        </authorList>
    </citation>
    <scope>IDENTIFICATION</scope>
</reference>
<proteinExistence type="predicted"/>
<name>A0A0N4ZX39_PARTI</name>
<dbReference type="STRING" id="131310.A0A0N4ZX39"/>
<dbReference type="WBParaSite" id="PTRK_0001325300.1">
    <property type="protein sequence ID" value="PTRK_0001325300.1"/>
    <property type="gene ID" value="PTRK_0001325300"/>
</dbReference>
<protein>
    <submittedName>
        <fullName evidence="3">Coiled-coil domain-containing protein 16</fullName>
    </submittedName>
</protein>
<evidence type="ECO:0000313" key="2">
    <source>
        <dbReference type="Proteomes" id="UP000038045"/>
    </source>
</evidence>